<evidence type="ECO:0000313" key="4">
    <source>
        <dbReference type="Proteomes" id="UP000467428"/>
    </source>
</evidence>
<accession>A0A7I7RQL0</accession>
<feature type="compositionally biased region" description="Polar residues" evidence="1">
    <location>
        <begin position="1"/>
        <end position="11"/>
    </location>
</feature>
<dbReference type="KEGG" id="marz:MARA_02740"/>
<keyword evidence="4" id="KW-1185">Reference proteome</keyword>
<feature type="region of interest" description="Disordered" evidence="1">
    <location>
        <begin position="116"/>
        <end position="141"/>
    </location>
</feature>
<feature type="region of interest" description="Disordered" evidence="1">
    <location>
        <begin position="1"/>
        <end position="85"/>
    </location>
</feature>
<keyword evidence="2" id="KW-0472">Membrane</keyword>
<gene>
    <name evidence="3" type="ORF">MARA_02740</name>
</gene>
<geneLocation type="plasmid" evidence="3">
    <name>pJCM18538</name>
</geneLocation>
<dbReference type="EMBL" id="AP022592">
    <property type="protein sequence ID" value="BBY46844.1"/>
    <property type="molecule type" value="Genomic_DNA"/>
</dbReference>
<sequence>MTKWIGQQRNSPPGPGWVDPDAATRAAPRYERPPSTKVGPQPWAAPPPASVSTGHQHWPPPAPPQRSGPSAPPNASGQPPQLPSGRRRHHLLLAAATVVLVVSGTVAYMRVTGVDGGITAGGGTESSTAQSAPTTTTQDGSSVVGQTVLGYLEALRDGDAEKALSYGEKRPEDMTLLTDDILGKQLAQWPISDIRIHPVEGNEAIAEKMFVTVSLKFGDKKVADQISVTRNPQGDWWIDYVANEYKPGSSSATHKTLSVFGKQLIPEKTVFAFPGYLEITTSNKYIDVVAKEHTTFSSWPVLAPPTIDIEGAPELNSAGETAVRAAVEQAFARCEGSTLTHPPGCPAHLPVGEDGAVTWGRAEIGELKNFLVFDLMVGVSGITYIPITYQNADGHTVTDRMPWVNTEDVDISSDPPRVVA</sequence>
<keyword evidence="3" id="KW-0614">Plasmid</keyword>
<evidence type="ECO:0000313" key="3">
    <source>
        <dbReference type="EMBL" id="BBY46844.1"/>
    </source>
</evidence>
<evidence type="ECO:0000256" key="2">
    <source>
        <dbReference type="SAM" id="Phobius"/>
    </source>
</evidence>
<keyword evidence="2" id="KW-1133">Transmembrane helix</keyword>
<dbReference type="Proteomes" id="UP000467428">
    <property type="component" value="Plasmid pJCM18538"/>
</dbReference>
<evidence type="ECO:0008006" key="5">
    <source>
        <dbReference type="Google" id="ProtNLM"/>
    </source>
</evidence>
<proteinExistence type="predicted"/>
<protein>
    <recommendedName>
        <fullName evidence="5">DUF4878 domain-containing protein</fullName>
    </recommendedName>
</protein>
<feature type="compositionally biased region" description="Low complexity" evidence="1">
    <location>
        <begin position="125"/>
        <end position="138"/>
    </location>
</feature>
<name>A0A7I7RQL0_9MYCO</name>
<evidence type="ECO:0000256" key="1">
    <source>
        <dbReference type="SAM" id="MobiDB-lite"/>
    </source>
</evidence>
<feature type="compositionally biased region" description="Pro residues" evidence="1">
    <location>
        <begin position="58"/>
        <end position="72"/>
    </location>
</feature>
<organism evidence="3 4">
    <name type="scientific">Mycolicibacterium arabiense</name>
    <dbReference type="NCBI Taxonomy" id="1286181"/>
    <lineage>
        <taxon>Bacteria</taxon>
        <taxon>Bacillati</taxon>
        <taxon>Actinomycetota</taxon>
        <taxon>Actinomycetes</taxon>
        <taxon>Mycobacteriales</taxon>
        <taxon>Mycobacteriaceae</taxon>
        <taxon>Mycolicibacterium</taxon>
    </lineage>
</organism>
<dbReference type="AlphaFoldDB" id="A0A7I7RQL0"/>
<feature type="transmembrane region" description="Helical" evidence="2">
    <location>
        <begin position="91"/>
        <end position="109"/>
    </location>
</feature>
<keyword evidence="2" id="KW-0812">Transmembrane</keyword>
<reference evidence="3 4" key="1">
    <citation type="journal article" date="2019" name="Emerg. Microbes Infect.">
        <title>Comprehensive subspecies identification of 175 nontuberculous mycobacteria species based on 7547 genomic profiles.</title>
        <authorList>
            <person name="Matsumoto Y."/>
            <person name="Kinjo T."/>
            <person name="Motooka D."/>
            <person name="Nabeya D."/>
            <person name="Jung N."/>
            <person name="Uechi K."/>
            <person name="Horii T."/>
            <person name="Iida T."/>
            <person name="Fujita J."/>
            <person name="Nakamura S."/>
        </authorList>
    </citation>
    <scope>NUCLEOTIDE SEQUENCE [LARGE SCALE GENOMIC DNA]</scope>
    <source>
        <strain evidence="3 4">JCM 18538</strain>
        <plasmid evidence="3">pJCM18538</plasmid>
    </source>
</reference>